<evidence type="ECO:0000313" key="1">
    <source>
        <dbReference type="EMBL" id="KAJ2795821.1"/>
    </source>
</evidence>
<keyword evidence="2" id="KW-1185">Reference proteome</keyword>
<gene>
    <name evidence="1" type="ORF">H4R20_005745</name>
</gene>
<name>A0A9W8HTN6_9FUNG</name>
<dbReference type="AlphaFoldDB" id="A0A9W8HTN6"/>
<accession>A0A9W8HTN6</accession>
<sequence>MAEWMATSKVMQYLQTAKDSAETEEEIAELSDISGRLFTETFAPWHRRDGISYAEYLKQLKIARTSEKQSADEQGQSP</sequence>
<evidence type="ECO:0000313" key="2">
    <source>
        <dbReference type="Proteomes" id="UP001140094"/>
    </source>
</evidence>
<comment type="caution">
    <text evidence="1">The sequence shown here is derived from an EMBL/GenBank/DDBJ whole genome shotgun (WGS) entry which is preliminary data.</text>
</comment>
<dbReference type="EMBL" id="JANBUO010002075">
    <property type="protein sequence ID" value="KAJ2795821.1"/>
    <property type="molecule type" value="Genomic_DNA"/>
</dbReference>
<reference evidence="1" key="1">
    <citation type="submission" date="2022-07" db="EMBL/GenBank/DDBJ databases">
        <title>Phylogenomic reconstructions and comparative analyses of Kickxellomycotina fungi.</title>
        <authorList>
            <person name="Reynolds N.K."/>
            <person name="Stajich J.E."/>
            <person name="Barry K."/>
            <person name="Grigoriev I.V."/>
            <person name="Crous P."/>
            <person name="Smith M.E."/>
        </authorList>
    </citation>
    <scope>NUCLEOTIDE SEQUENCE</scope>
    <source>
        <strain evidence="1">NRRL 1565</strain>
    </source>
</reference>
<dbReference type="OrthoDB" id="5589194at2759"/>
<proteinExistence type="predicted"/>
<organism evidence="1 2">
    <name type="scientific">Coemansia guatemalensis</name>
    <dbReference type="NCBI Taxonomy" id="2761395"/>
    <lineage>
        <taxon>Eukaryota</taxon>
        <taxon>Fungi</taxon>
        <taxon>Fungi incertae sedis</taxon>
        <taxon>Zoopagomycota</taxon>
        <taxon>Kickxellomycotina</taxon>
        <taxon>Kickxellomycetes</taxon>
        <taxon>Kickxellales</taxon>
        <taxon>Kickxellaceae</taxon>
        <taxon>Coemansia</taxon>
    </lineage>
</organism>
<protein>
    <submittedName>
        <fullName evidence="1">Uncharacterized protein</fullName>
    </submittedName>
</protein>
<dbReference type="Proteomes" id="UP001140094">
    <property type="component" value="Unassembled WGS sequence"/>
</dbReference>